<sequence length="358" mass="39378">MSADVMLSQWERLSSEEAAARLALLISSPSIPQEVNRSFGPSAVFTTGVDELDKLLPDGGLTCGVVLEIFGPAGSGKSYIVKQMLTAFAVRGAVEWCSEETADKPPQAIADTETSGLQSRREQVEQDGDYMPHDWRIFLVVSDPMTVDLRSLRQLLREKLCSELSRAAHCKDDVEALLSRILEKVDLVTFHSPNDLLVFFRYLRTVEYRRSMHHEKCRRVLLVVDSITRLWLDPAIGGTGHSRHWFAAELAREVRNALTVGNGWRDCDRGGGGIAVVIVNGCSTTNAHRVVPSPVGAPVWLAAGADIRLLVEQFFAAETPLTGIEETADETGTIVEDEKCTKPKIKMRLVKGARIPAA</sequence>
<dbReference type="GO" id="GO:0042148">
    <property type="term" value="P:DNA strand invasion"/>
    <property type="evidence" value="ECO:0007669"/>
    <property type="project" value="TreeGrafter"/>
</dbReference>
<dbReference type="Gene3D" id="3.40.50.300">
    <property type="entry name" value="P-loop containing nucleotide triphosphate hydrolases"/>
    <property type="match status" value="1"/>
</dbReference>
<dbReference type="GO" id="GO:0005657">
    <property type="term" value="C:replication fork"/>
    <property type="evidence" value="ECO:0007669"/>
    <property type="project" value="TreeGrafter"/>
</dbReference>
<proteinExistence type="predicted"/>
<dbReference type="GO" id="GO:0000723">
    <property type="term" value="P:telomere maintenance"/>
    <property type="evidence" value="ECO:0007669"/>
    <property type="project" value="TreeGrafter"/>
</dbReference>
<dbReference type="GO" id="GO:0008094">
    <property type="term" value="F:ATP-dependent activity, acting on DNA"/>
    <property type="evidence" value="ECO:0007669"/>
    <property type="project" value="TreeGrafter"/>
</dbReference>
<gene>
    <name evidence="3" type="ORF">TVY486_1011630</name>
</gene>
<dbReference type="VEuPathDB" id="TriTrypDB:TvY486_1011630"/>
<evidence type="ECO:0000256" key="1">
    <source>
        <dbReference type="ARBA" id="ARBA00004123"/>
    </source>
</evidence>
<dbReference type="PANTHER" id="PTHR46457:SF1">
    <property type="entry name" value="DNA REPAIR PROTEIN RAD51 HOMOLOG 4"/>
    <property type="match status" value="1"/>
</dbReference>
<dbReference type="AlphaFoldDB" id="G0U8A9"/>
<keyword evidence="2" id="KW-0539">Nucleus</keyword>
<dbReference type="GO" id="GO:0000400">
    <property type="term" value="F:four-way junction DNA binding"/>
    <property type="evidence" value="ECO:0007669"/>
    <property type="project" value="TreeGrafter"/>
</dbReference>
<comment type="subcellular location">
    <subcellularLocation>
        <location evidence="1">Nucleus</location>
    </subcellularLocation>
</comment>
<dbReference type="GO" id="GO:0007131">
    <property type="term" value="P:reciprocal meiotic recombination"/>
    <property type="evidence" value="ECO:0007669"/>
    <property type="project" value="TreeGrafter"/>
</dbReference>
<evidence type="ECO:0000256" key="2">
    <source>
        <dbReference type="ARBA" id="ARBA00023242"/>
    </source>
</evidence>
<dbReference type="SUPFAM" id="SSF52540">
    <property type="entry name" value="P-loop containing nucleoside triphosphate hydrolases"/>
    <property type="match status" value="1"/>
</dbReference>
<reference evidence="3" key="1">
    <citation type="journal article" date="2012" name="Proc. Natl. Acad. Sci. U.S.A.">
        <title>Antigenic diversity is generated by distinct evolutionary mechanisms in African trypanosome species.</title>
        <authorList>
            <person name="Jackson A.P."/>
            <person name="Berry A."/>
            <person name="Aslett M."/>
            <person name="Allison H.C."/>
            <person name="Burton P."/>
            <person name="Vavrova-Anderson J."/>
            <person name="Brown R."/>
            <person name="Browne H."/>
            <person name="Corton N."/>
            <person name="Hauser H."/>
            <person name="Gamble J."/>
            <person name="Gilderthorp R."/>
            <person name="Marcello L."/>
            <person name="McQuillan J."/>
            <person name="Otto T.D."/>
            <person name="Quail M.A."/>
            <person name="Sanders M.J."/>
            <person name="van Tonder A."/>
            <person name="Ginger M.L."/>
            <person name="Field M.C."/>
            <person name="Barry J.D."/>
            <person name="Hertz-Fowler C."/>
            <person name="Berriman M."/>
        </authorList>
    </citation>
    <scope>NUCLEOTIDE SEQUENCE</scope>
    <source>
        <strain evidence="3">Y486</strain>
    </source>
</reference>
<dbReference type="PANTHER" id="PTHR46457">
    <property type="entry name" value="DNA REPAIR PROTEIN RAD51 HOMOLOG 4"/>
    <property type="match status" value="1"/>
</dbReference>
<evidence type="ECO:0000313" key="3">
    <source>
        <dbReference type="EMBL" id="CCC52120.1"/>
    </source>
</evidence>
<dbReference type="GO" id="GO:0005815">
    <property type="term" value="C:microtubule organizing center"/>
    <property type="evidence" value="ECO:0007669"/>
    <property type="project" value="TreeGrafter"/>
</dbReference>
<dbReference type="InterPro" id="IPR051988">
    <property type="entry name" value="HRR_RAD51_Paralog"/>
</dbReference>
<accession>G0U8A9</accession>
<name>G0U8A9_TRYVY</name>
<dbReference type="GO" id="GO:0000724">
    <property type="term" value="P:double-strand break repair via homologous recombination"/>
    <property type="evidence" value="ECO:0007669"/>
    <property type="project" value="TreeGrafter"/>
</dbReference>
<dbReference type="GO" id="GO:0003697">
    <property type="term" value="F:single-stranded DNA binding"/>
    <property type="evidence" value="ECO:0007669"/>
    <property type="project" value="TreeGrafter"/>
</dbReference>
<dbReference type="GO" id="GO:0033063">
    <property type="term" value="C:Rad51B-Rad51C-Rad51D-XRCC2 complex"/>
    <property type="evidence" value="ECO:0007669"/>
    <property type="project" value="TreeGrafter"/>
</dbReference>
<protein>
    <submittedName>
        <fullName evidence="3">Putative DNA repair protein</fullName>
    </submittedName>
</protein>
<dbReference type="EMBL" id="HE573026">
    <property type="protein sequence ID" value="CCC52120.1"/>
    <property type="molecule type" value="Genomic_DNA"/>
</dbReference>
<organism evidence="3">
    <name type="scientific">Trypanosoma vivax (strain Y486)</name>
    <dbReference type="NCBI Taxonomy" id="1055687"/>
    <lineage>
        <taxon>Eukaryota</taxon>
        <taxon>Discoba</taxon>
        <taxon>Euglenozoa</taxon>
        <taxon>Kinetoplastea</taxon>
        <taxon>Metakinetoplastina</taxon>
        <taxon>Trypanosomatida</taxon>
        <taxon>Trypanosomatidae</taxon>
        <taxon>Trypanosoma</taxon>
        <taxon>Duttonella</taxon>
    </lineage>
</organism>
<dbReference type="InterPro" id="IPR027417">
    <property type="entry name" value="P-loop_NTPase"/>
</dbReference>